<evidence type="ECO:0000256" key="2">
    <source>
        <dbReference type="SAM" id="SignalP"/>
    </source>
</evidence>
<feature type="compositionally biased region" description="Polar residues" evidence="1">
    <location>
        <begin position="305"/>
        <end position="321"/>
    </location>
</feature>
<dbReference type="Proteomes" id="UP000504611">
    <property type="component" value="Unplaced"/>
</dbReference>
<sequence>MHGLCFEGRWRWTHLFVIWLSLLAAAPAKAFGYFLGDTKAVLNGCKDHWTLQDRVAMPLLFQMTLCVDIRVVVPGAWVAFSYSSVHAPRPELSLEGDEDALYAWLLRVRHRFPIRLSPKHWHRVCLRRDVQHNSFSLEVDGKMVAQRTVIAQAIPPAGSMWLGCRPRDQPPGDTLGEVELYLFRMWGDLGNHGLCEDGSVIGWNTHYWGVTSPRARQRDPNLLCDHRRLRRGARVFRRSLNAPTIGVGRFFSPPPVPYPTSTLSPVIATPVSHVSNHTSKITDSPTIDWRPSHATVLPYTTVPASDTRSANQMSTSTQKTPIPTPVDQTLAGRTSGSSLVNCDISQLCSNDSAYFWMTINVTAKSVSKTEQDVHNLVSNAFSCATNRSDTAQRVTDFIDFCQGDKFIQTVQVNCSAKSNIRQTTCDVLLQLSRAVSACELQRAGDSALQQAADTQIEVRITGEVERVGRGICGDVEPSSGRFVRCTSTSSLDDICQANTNPKLTCSFLEPNSYQALQPDKEFGCSEYHSEAPSFCDCTAFCNSSRQFFAIRINIHSVSVNVNLLKTWLAGLARMCLSMSASECQDILERYQQAHLECHGTEQRLYSCMVILEMSGPVNGCFLKKLLKLIIDRTNDITNEKPLTRMVVCGPPGLAIRTLLGSNLTWVESDLLMSDVCQPDPTLLKCEGKESLAVLLTDSCPLETMQSTTMPSTPNNNILSTSSEAFTSSVINPTKQTNTIVTSQQTNASQGTAHPNITISHTTNNRTQSSTEQPVLRATLQNMTFSTEAQNTTLPDNTAPTDQTKLQNTTKADQGTTEFIPLSSVNSTLQFTTTAPIVSTLYAATLSPNQTTEFKLTTVDTVTATANNTTVYNITTFTTSKNHTTKYNATVVLASANHTTEYNVTTVTPFKDHTTEYSVTTVKPSINHSTDYNATTVAPSYDHTTDYNETIVTPSTKHSTDYNAITVTPFNNHTTENIVTTVTPVTNHTEYNVTTVTPLSNHTENNVTTVTHSTNNTTEYNVTTFTNQTTENNLTTVTPVTNQTKENNLTTVTPFANHTTNYNAITVTTSDNHTTENIVTTVTHSTNNTSVYNTTENNLTTVTPFADHTTEYNV</sequence>
<dbReference type="RefSeq" id="XP_010779543.1">
    <property type="nucleotide sequence ID" value="XM_010781241.1"/>
</dbReference>
<proteinExistence type="predicted"/>
<dbReference type="KEGG" id="ncc:104954171"/>
<gene>
    <name evidence="4" type="primary">LOC104954171</name>
</gene>
<keyword evidence="2" id="KW-0732">Signal</keyword>
<evidence type="ECO:0008006" key="5">
    <source>
        <dbReference type="Google" id="ProtNLM"/>
    </source>
</evidence>
<evidence type="ECO:0000313" key="4">
    <source>
        <dbReference type="RefSeq" id="XP_010779543.1"/>
    </source>
</evidence>
<organism evidence="3 4">
    <name type="scientific">Notothenia coriiceps</name>
    <name type="common">black rockcod</name>
    <dbReference type="NCBI Taxonomy" id="8208"/>
    <lineage>
        <taxon>Eukaryota</taxon>
        <taxon>Metazoa</taxon>
        <taxon>Chordata</taxon>
        <taxon>Craniata</taxon>
        <taxon>Vertebrata</taxon>
        <taxon>Euteleostomi</taxon>
        <taxon>Actinopterygii</taxon>
        <taxon>Neopterygii</taxon>
        <taxon>Teleostei</taxon>
        <taxon>Neoteleostei</taxon>
        <taxon>Acanthomorphata</taxon>
        <taxon>Eupercaria</taxon>
        <taxon>Perciformes</taxon>
        <taxon>Notothenioidei</taxon>
        <taxon>Nototheniidae</taxon>
        <taxon>Notothenia</taxon>
    </lineage>
</organism>
<name>A0A6I9NXM7_9TELE</name>
<keyword evidence="3" id="KW-1185">Reference proteome</keyword>
<protein>
    <recommendedName>
        <fullName evidence="5">Mucin-5AC-like</fullName>
    </recommendedName>
</protein>
<feature type="region of interest" description="Disordered" evidence="1">
    <location>
        <begin position="305"/>
        <end position="327"/>
    </location>
</feature>
<accession>A0A6I9NXM7</accession>
<feature type="signal peptide" evidence="2">
    <location>
        <begin position="1"/>
        <end position="30"/>
    </location>
</feature>
<evidence type="ECO:0000313" key="3">
    <source>
        <dbReference type="Proteomes" id="UP000504611"/>
    </source>
</evidence>
<dbReference type="OrthoDB" id="10037534at2759"/>
<dbReference type="AlphaFoldDB" id="A0A6I9NXM7"/>
<reference evidence="4" key="1">
    <citation type="submission" date="2025-08" db="UniProtKB">
        <authorList>
            <consortium name="RefSeq"/>
        </authorList>
    </citation>
    <scope>IDENTIFICATION</scope>
    <source>
        <tissue evidence="4">Muscle</tissue>
    </source>
</reference>
<feature type="chain" id="PRO_5026928091" description="Mucin-5AC-like" evidence="2">
    <location>
        <begin position="31"/>
        <end position="1113"/>
    </location>
</feature>
<dbReference type="GeneID" id="104954171"/>
<evidence type="ECO:0000256" key="1">
    <source>
        <dbReference type="SAM" id="MobiDB-lite"/>
    </source>
</evidence>
<dbReference type="SUPFAM" id="SSF49899">
    <property type="entry name" value="Concanavalin A-like lectins/glucanases"/>
    <property type="match status" value="1"/>
</dbReference>
<dbReference type="InterPro" id="IPR013320">
    <property type="entry name" value="ConA-like_dom_sf"/>
</dbReference>